<name>A0ABV8JG47_9BACL</name>
<protein>
    <submittedName>
        <fullName evidence="1">YheC/YheD family protein</fullName>
    </submittedName>
</protein>
<keyword evidence="2" id="KW-1185">Reference proteome</keyword>
<dbReference type="SUPFAM" id="SSF56059">
    <property type="entry name" value="Glutathione synthetase ATP-binding domain-like"/>
    <property type="match status" value="1"/>
</dbReference>
<accession>A0ABV8JG47</accession>
<dbReference type="RefSeq" id="WP_380702048.1">
    <property type="nucleotide sequence ID" value="NZ_JBHSAP010000007.1"/>
</dbReference>
<evidence type="ECO:0000313" key="1">
    <source>
        <dbReference type="EMBL" id="MFC4075792.1"/>
    </source>
</evidence>
<comment type="caution">
    <text evidence="1">The sequence shown here is derived from an EMBL/GenBank/DDBJ whole genome shotgun (WGS) entry which is preliminary data.</text>
</comment>
<dbReference type="Proteomes" id="UP001595843">
    <property type="component" value="Unassembled WGS sequence"/>
</dbReference>
<sequence>MTQPQSGWLALQKGASTLTFIPHPRFRPDKLPDKLSVTLGMSMRKELRVRQMQMAPGSPRIMPTRLMQTEDGRWKAGPFIAILTSSGSGSFHGNRSNFSDIIRMGRRMGVMVFVVTPEGFRANSPTVRGWLLDSRKLRQRWVHAVLPMPHVVYNRIPTRKAEQQPAVESTLQHLLHSSQIHLFNPGFFDKWTLHLYLERSPELRSLLPETCLWNDPERFRQMAETHKILYLKPVNDKAGNGMIRIRRLQKGYEVIHQKIQDVRHYRYADWKELLRQLPLLTSGRKYVVQQAISLACFQERPFDLRLLVQKDGQGKWRKTGLGIRVAGKDAISTHVPMGGSIADADQVIGTLFSSRSSEVMKIIEETGIRIAAHIEEQVGKNLGEMSMDLGLEQDGRLWFFEANAKPMKFDEPDIRQLSLKRLLQYCLFLSGFQAPARKEV</sequence>
<reference evidence="2" key="1">
    <citation type="journal article" date="2019" name="Int. J. Syst. Evol. Microbiol.">
        <title>The Global Catalogue of Microorganisms (GCM) 10K type strain sequencing project: providing services to taxonomists for standard genome sequencing and annotation.</title>
        <authorList>
            <consortium name="The Broad Institute Genomics Platform"/>
            <consortium name="The Broad Institute Genome Sequencing Center for Infectious Disease"/>
            <person name="Wu L."/>
            <person name="Ma J."/>
        </authorList>
    </citation>
    <scope>NUCLEOTIDE SEQUENCE [LARGE SCALE GENOMIC DNA]</scope>
    <source>
        <strain evidence="2">IBRC-M 10813</strain>
    </source>
</reference>
<proteinExistence type="predicted"/>
<gene>
    <name evidence="1" type="ORF">ACFOUO_03110</name>
</gene>
<dbReference type="InterPro" id="IPR026838">
    <property type="entry name" value="YheC/D"/>
</dbReference>
<organism evidence="1 2">
    <name type="scientific">Salinithrix halophila</name>
    <dbReference type="NCBI Taxonomy" id="1485204"/>
    <lineage>
        <taxon>Bacteria</taxon>
        <taxon>Bacillati</taxon>
        <taxon>Bacillota</taxon>
        <taxon>Bacilli</taxon>
        <taxon>Bacillales</taxon>
        <taxon>Thermoactinomycetaceae</taxon>
        <taxon>Salinithrix</taxon>
    </lineage>
</organism>
<dbReference type="Pfam" id="PF14398">
    <property type="entry name" value="ATPgrasp_YheCD"/>
    <property type="match status" value="1"/>
</dbReference>
<dbReference type="EMBL" id="JBHSAP010000007">
    <property type="protein sequence ID" value="MFC4075792.1"/>
    <property type="molecule type" value="Genomic_DNA"/>
</dbReference>
<evidence type="ECO:0000313" key="2">
    <source>
        <dbReference type="Proteomes" id="UP001595843"/>
    </source>
</evidence>